<name>A0A550BV69_9AGAR</name>
<proteinExistence type="predicted"/>
<accession>A0A550BV69</accession>
<protein>
    <submittedName>
        <fullName evidence="2">Uncharacterized protein</fullName>
    </submittedName>
</protein>
<dbReference type="Proteomes" id="UP000320762">
    <property type="component" value="Unassembled WGS sequence"/>
</dbReference>
<dbReference type="EMBL" id="VDMD01000069">
    <property type="protein sequence ID" value="TRM56442.1"/>
    <property type="molecule type" value="Genomic_DNA"/>
</dbReference>
<comment type="caution">
    <text evidence="2">The sequence shown here is derived from an EMBL/GenBank/DDBJ whole genome shotgun (WGS) entry which is preliminary data.</text>
</comment>
<reference evidence="2 3" key="1">
    <citation type="journal article" date="2019" name="New Phytol.">
        <title>Comparative genomics reveals unique wood-decay strategies and fruiting body development in the Schizophyllaceae.</title>
        <authorList>
            <person name="Almasi E."/>
            <person name="Sahu N."/>
            <person name="Krizsan K."/>
            <person name="Balint B."/>
            <person name="Kovacs G.M."/>
            <person name="Kiss B."/>
            <person name="Cseklye J."/>
            <person name="Drula E."/>
            <person name="Henrissat B."/>
            <person name="Nagy I."/>
            <person name="Chovatia M."/>
            <person name="Adam C."/>
            <person name="LaButti K."/>
            <person name="Lipzen A."/>
            <person name="Riley R."/>
            <person name="Grigoriev I.V."/>
            <person name="Nagy L.G."/>
        </authorList>
    </citation>
    <scope>NUCLEOTIDE SEQUENCE [LARGE SCALE GENOMIC DNA]</scope>
    <source>
        <strain evidence="2 3">NL-1724</strain>
    </source>
</reference>
<evidence type="ECO:0000313" key="3">
    <source>
        <dbReference type="Proteomes" id="UP000320762"/>
    </source>
</evidence>
<organism evidence="2 3">
    <name type="scientific">Schizophyllum amplum</name>
    <dbReference type="NCBI Taxonomy" id="97359"/>
    <lineage>
        <taxon>Eukaryota</taxon>
        <taxon>Fungi</taxon>
        <taxon>Dikarya</taxon>
        <taxon>Basidiomycota</taxon>
        <taxon>Agaricomycotina</taxon>
        <taxon>Agaricomycetes</taxon>
        <taxon>Agaricomycetidae</taxon>
        <taxon>Agaricales</taxon>
        <taxon>Schizophyllaceae</taxon>
        <taxon>Schizophyllum</taxon>
    </lineage>
</organism>
<sequence length="112" mass="11902">MRSASPTRDALSFCCHALPLHATHQTYRLTNNSPSETTSDSGPSPTSVPLSDVGFSSTYPPCDLPLHDPSLSLCPLPRSYGPAPASPTRYSACLSSSSRLFLACLLSHPPPF</sequence>
<feature type="region of interest" description="Disordered" evidence="1">
    <location>
        <begin position="26"/>
        <end position="52"/>
    </location>
</feature>
<keyword evidence="3" id="KW-1185">Reference proteome</keyword>
<evidence type="ECO:0000313" key="2">
    <source>
        <dbReference type="EMBL" id="TRM56442.1"/>
    </source>
</evidence>
<dbReference type="AlphaFoldDB" id="A0A550BV69"/>
<evidence type="ECO:0000256" key="1">
    <source>
        <dbReference type="SAM" id="MobiDB-lite"/>
    </source>
</evidence>
<gene>
    <name evidence="2" type="ORF">BD626DRAFT_519521</name>
</gene>